<protein>
    <recommendedName>
        <fullName evidence="3">YtxH domain-containing protein</fullName>
    </recommendedName>
</protein>
<dbReference type="InterPro" id="IPR024623">
    <property type="entry name" value="YtxH"/>
</dbReference>
<organism evidence="2">
    <name type="scientific">marine sediment metagenome</name>
    <dbReference type="NCBI Taxonomy" id="412755"/>
    <lineage>
        <taxon>unclassified sequences</taxon>
        <taxon>metagenomes</taxon>
        <taxon>ecological metagenomes</taxon>
    </lineage>
</organism>
<accession>A0A0F9R893</accession>
<comment type="caution">
    <text evidence="2">The sequence shown here is derived from an EMBL/GenBank/DDBJ whole genome shotgun (WGS) entry which is preliminary data.</text>
</comment>
<feature type="transmembrane region" description="Helical" evidence="1">
    <location>
        <begin position="12"/>
        <end position="31"/>
    </location>
</feature>
<keyword evidence="1" id="KW-0812">Transmembrane</keyword>
<dbReference type="EMBL" id="LAZR01003149">
    <property type="protein sequence ID" value="KKN21416.1"/>
    <property type="molecule type" value="Genomic_DNA"/>
</dbReference>
<reference evidence="2" key="1">
    <citation type="journal article" date="2015" name="Nature">
        <title>Complex archaea that bridge the gap between prokaryotes and eukaryotes.</title>
        <authorList>
            <person name="Spang A."/>
            <person name="Saw J.H."/>
            <person name="Jorgensen S.L."/>
            <person name="Zaremba-Niedzwiedzka K."/>
            <person name="Martijn J."/>
            <person name="Lind A.E."/>
            <person name="van Eijk R."/>
            <person name="Schleper C."/>
            <person name="Guy L."/>
            <person name="Ettema T.J."/>
        </authorList>
    </citation>
    <scope>NUCLEOTIDE SEQUENCE</scope>
</reference>
<gene>
    <name evidence="2" type="ORF">LCGC14_0925570</name>
</gene>
<evidence type="ECO:0000313" key="2">
    <source>
        <dbReference type="EMBL" id="KKN21416.1"/>
    </source>
</evidence>
<evidence type="ECO:0008006" key="3">
    <source>
        <dbReference type="Google" id="ProtNLM"/>
    </source>
</evidence>
<evidence type="ECO:0000256" key="1">
    <source>
        <dbReference type="SAM" id="Phobius"/>
    </source>
</evidence>
<dbReference type="AlphaFoldDB" id="A0A0F9R893"/>
<dbReference type="Pfam" id="PF12732">
    <property type="entry name" value="YtxH"/>
    <property type="match status" value="1"/>
</dbReference>
<sequence length="102" mass="11043">MSEEKSFSFEDFAAGFAGGMIAGALAAVLFAPSSGTRTRQKIQGWASDTKLSASDLVEKIKIKTESLTQKTEAALGFQEKGLRRKLEQIKNELDHFDLSSGS</sequence>
<proteinExistence type="predicted"/>
<keyword evidence="1" id="KW-1133">Transmembrane helix</keyword>
<name>A0A0F9R893_9ZZZZ</name>
<keyword evidence="1" id="KW-0472">Membrane</keyword>